<evidence type="ECO:0000256" key="13">
    <source>
        <dbReference type="HAMAP-Rule" id="MF_03183"/>
    </source>
</evidence>
<keyword evidence="3" id="KW-0004">4Fe-4S</keyword>
<dbReference type="PANTHER" id="PTHR43286:SF1">
    <property type="entry name" value="ENDONUCLEASE III-LIKE PROTEIN 1"/>
    <property type="match status" value="1"/>
</dbReference>
<dbReference type="Proteomes" id="UP000332933">
    <property type="component" value="Unassembled WGS sequence"/>
</dbReference>
<dbReference type="GO" id="GO:0005739">
    <property type="term" value="C:mitochondrion"/>
    <property type="evidence" value="ECO:0007669"/>
    <property type="project" value="UniProtKB-SubCell"/>
</dbReference>
<evidence type="ECO:0000256" key="4">
    <source>
        <dbReference type="ARBA" id="ARBA00022723"/>
    </source>
</evidence>
<evidence type="ECO:0000259" key="14">
    <source>
        <dbReference type="SMART" id="SM00478"/>
    </source>
</evidence>
<evidence type="ECO:0000256" key="7">
    <source>
        <dbReference type="ARBA" id="ARBA00022946"/>
    </source>
</evidence>
<dbReference type="GO" id="GO:0000703">
    <property type="term" value="F:oxidized pyrimidine nucleobase lesion DNA N-glycosylase activity"/>
    <property type="evidence" value="ECO:0007669"/>
    <property type="project" value="UniProtKB-UniRule"/>
</dbReference>
<dbReference type="FunFam" id="1.10.1670.10:FF:000003">
    <property type="entry name" value="Endonuclease III homolog"/>
    <property type="match status" value="1"/>
</dbReference>
<dbReference type="OrthoDB" id="2099276at2759"/>
<comment type="catalytic activity">
    <reaction evidence="13">
        <text>2'-deoxyribonucleotide-(2'-deoxyribose 5'-phosphate)-2'-deoxyribonucleotide-DNA = a 3'-end 2'-deoxyribonucleotide-(2,3-dehydro-2,3-deoxyribose 5'-phosphate)-DNA + a 5'-end 5'-phospho-2'-deoxyribonucleoside-DNA + H(+)</text>
        <dbReference type="Rhea" id="RHEA:66592"/>
        <dbReference type="Rhea" id="RHEA-COMP:13180"/>
        <dbReference type="Rhea" id="RHEA-COMP:16897"/>
        <dbReference type="Rhea" id="RHEA-COMP:17067"/>
        <dbReference type="ChEBI" id="CHEBI:15378"/>
        <dbReference type="ChEBI" id="CHEBI:136412"/>
        <dbReference type="ChEBI" id="CHEBI:157695"/>
        <dbReference type="ChEBI" id="CHEBI:167181"/>
        <dbReference type="EC" id="4.2.99.18"/>
    </reaction>
</comment>
<keyword evidence="13" id="KW-0496">Mitochondrion</keyword>
<dbReference type="FunFam" id="1.10.340.30:FF:000005">
    <property type="entry name" value="Endonuclease III-like protein 1"/>
    <property type="match status" value="1"/>
</dbReference>
<dbReference type="Gene3D" id="1.10.340.30">
    <property type="entry name" value="Hypothetical protein, domain 2"/>
    <property type="match status" value="1"/>
</dbReference>
<evidence type="ECO:0000256" key="10">
    <source>
        <dbReference type="ARBA" id="ARBA00023204"/>
    </source>
</evidence>
<dbReference type="InterPro" id="IPR000445">
    <property type="entry name" value="HhH_motif"/>
</dbReference>
<dbReference type="AlphaFoldDB" id="A0A485LLB6"/>
<dbReference type="InterPro" id="IPR003265">
    <property type="entry name" value="HhH-GPD_domain"/>
</dbReference>
<dbReference type="PANTHER" id="PTHR43286">
    <property type="entry name" value="ENDONUCLEASE III-LIKE PROTEIN 1"/>
    <property type="match status" value="1"/>
</dbReference>
<organism evidence="16 17">
    <name type="scientific">Aphanomyces stellatus</name>
    <dbReference type="NCBI Taxonomy" id="120398"/>
    <lineage>
        <taxon>Eukaryota</taxon>
        <taxon>Sar</taxon>
        <taxon>Stramenopiles</taxon>
        <taxon>Oomycota</taxon>
        <taxon>Saprolegniomycetes</taxon>
        <taxon>Saprolegniales</taxon>
        <taxon>Verrucalvaceae</taxon>
        <taxon>Aphanomyces</taxon>
    </lineage>
</organism>
<keyword evidence="7" id="KW-0809">Transit peptide</keyword>
<dbReference type="GO" id="GO:0005634">
    <property type="term" value="C:nucleus"/>
    <property type="evidence" value="ECO:0007669"/>
    <property type="project" value="UniProtKB-SubCell"/>
</dbReference>
<keyword evidence="5 13" id="KW-0227">DNA damage</keyword>
<dbReference type="GO" id="GO:0046872">
    <property type="term" value="F:metal ion binding"/>
    <property type="evidence" value="ECO:0007669"/>
    <property type="project" value="UniProtKB-KW"/>
</dbReference>
<evidence type="ECO:0000313" key="16">
    <source>
        <dbReference type="EMBL" id="VFT97770.1"/>
    </source>
</evidence>
<evidence type="ECO:0000256" key="11">
    <source>
        <dbReference type="ARBA" id="ARBA00023239"/>
    </source>
</evidence>
<dbReference type="EMBL" id="VJMH01006957">
    <property type="protein sequence ID" value="KAF0687125.1"/>
    <property type="molecule type" value="Genomic_DNA"/>
</dbReference>
<keyword evidence="11 13" id="KW-0456">Lyase</keyword>
<evidence type="ECO:0000256" key="1">
    <source>
        <dbReference type="ARBA" id="ARBA00001966"/>
    </source>
</evidence>
<dbReference type="EMBL" id="CAADRA010006983">
    <property type="protein sequence ID" value="VFT97770.1"/>
    <property type="molecule type" value="Genomic_DNA"/>
</dbReference>
<comment type="cofactor">
    <cofactor evidence="1">
        <name>[4Fe-4S] cluster</name>
        <dbReference type="ChEBI" id="CHEBI:49883"/>
    </cofactor>
</comment>
<keyword evidence="10 13" id="KW-0234">DNA repair</keyword>
<keyword evidence="4" id="KW-0479">Metal-binding</keyword>
<dbReference type="InterPro" id="IPR004035">
    <property type="entry name" value="Endouclease-III_FeS-bd_BS"/>
</dbReference>
<feature type="domain" description="HhH-GPD" evidence="14">
    <location>
        <begin position="156"/>
        <end position="311"/>
    </location>
</feature>
<dbReference type="EC" id="3.2.2.-" evidence="13"/>
<dbReference type="HAMAP" id="MF_03183">
    <property type="entry name" value="Endonuclease_III_Nth"/>
    <property type="match status" value="1"/>
</dbReference>
<dbReference type="Gene3D" id="1.10.1670.10">
    <property type="entry name" value="Helix-hairpin-Helix base-excision DNA repair enzymes (C-terminal)"/>
    <property type="match status" value="1"/>
</dbReference>
<keyword evidence="8" id="KW-0408">Iron</keyword>
<evidence type="ECO:0000256" key="9">
    <source>
        <dbReference type="ARBA" id="ARBA00023014"/>
    </source>
</evidence>
<dbReference type="GO" id="GO:0006289">
    <property type="term" value="P:nucleotide-excision repair"/>
    <property type="evidence" value="ECO:0007669"/>
    <property type="project" value="TreeGrafter"/>
</dbReference>
<comment type="caution">
    <text evidence="13">Lacks conserved residue(s) required for the propagation of feature annotation.</text>
</comment>
<evidence type="ECO:0000313" key="17">
    <source>
        <dbReference type="Proteomes" id="UP000332933"/>
    </source>
</evidence>
<proteinExistence type="inferred from homology"/>
<dbReference type="GO" id="GO:0003677">
    <property type="term" value="F:DNA binding"/>
    <property type="evidence" value="ECO:0007669"/>
    <property type="project" value="UniProtKB-UniRule"/>
</dbReference>
<comment type="subcellular location">
    <subcellularLocation>
        <location evidence="13">Nucleus</location>
    </subcellularLocation>
    <subcellularLocation>
        <location evidence="13">Mitochondrion</location>
    </subcellularLocation>
</comment>
<evidence type="ECO:0000313" key="15">
    <source>
        <dbReference type="EMBL" id="KAF0687125.1"/>
    </source>
</evidence>
<dbReference type="GO" id="GO:0051539">
    <property type="term" value="F:4 iron, 4 sulfur cluster binding"/>
    <property type="evidence" value="ECO:0007669"/>
    <property type="project" value="UniProtKB-KW"/>
</dbReference>
<dbReference type="InterPro" id="IPR023170">
    <property type="entry name" value="HhH_base_excis_C"/>
</dbReference>
<dbReference type="SUPFAM" id="SSF48150">
    <property type="entry name" value="DNA-glycosylase"/>
    <property type="match status" value="1"/>
</dbReference>
<reference evidence="15" key="2">
    <citation type="submission" date="2019-06" db="EMBL/GenBank/DDBJ databases">
        <title>Genomics analysis of Aphanomyces spp. identifies a new class of oomycete effector associated with host adaptation.</title>
        <authorList>
            <person name="Gaulin E."/>
        </authorList>
    </citation>
    <scope>NUCLEOTIDE SEQUENCE</scope>
    <source>
        <strain evidence="15">CBS 578.67</strain>
    </source>
</reference>
<dbReference type="InterPro" id="IPR011257">
    <property type="entry name" value="DNA_glycosylase"/>
</dbReference>
<reference evidence="16 17" key="1">
    <citation type="submission" date="2019-03" db="EMBL/GenBank/DDBJ databases">
        <authorList>
            <person name="Gaulin E."/>
            <person name="Dumas B."/>
        </authorList>
    </citation>
    <scope>NUCLEOTIDE SEQUENCE [LARGE SCALE GENOMIC DNA]</scope>
    <source>
        <strain evidence="16">CBS 568.67</strain>
    </source>
</reference>
<name>A0A485LLB6_9STRA</name>
<dbReference type="EC" id="4.2.99.18" evidence="13"/>
<dbReference type="CDD" id="cd00056">
    <property type="entry name" value="ENDO3c"/>
    <property type="match status" value="1"/>
</dbReference>
<gene>
    <name evidence="16" type="primary">Aste57867_21096</name>
    <name evidence="13" type="synonym">NTH1</name>
    <name evidence="15" type="ORF">As57867_021028</name>
    <name evidence="16" type="ORF">ASTE57867_21096</name>
</gene>
<protein>
    <recommendedName>
        <fullName evidence="13">Endonuclease III homolog</fullName>
        <ecNumber evidence="13">3.2.2.-</ecNumber>
        <ecNumber evidence="13">4.2.99.18</ecNumber>
    </recommendedName>
    <alternativeName>
        <fullName evidence="13">Bifunctional DNA N-glycosylase/DNA-(apurinic or apyrimidinic site) lyase</fullName>
        <shortName evidence="13">DNA glycosylase/AP lyase</shortName>
    </alternativeName>
</protein>
<keyword evidence="13" id="KW-0539">Nucleus</keyword>
<dbReference type="InterPro" id="IPR030841">
    <property type="entry name" value="NTH1"/>
</dbReference>
<evidence type="ECO:0000256" key="6">
    <source>
        <dbReference type="ARBA" id="ARBA00022801"/>
    </source>
</evidence>
<keyword evidence="9" id="KW-0411">Iron-sulfur</keyword>
<evidence type="ECO:0000256" key="5">
    <source>
        <dbReference type="ARBA" id="ARBA00022763"/>
    </source>
</evidence>
<keyword evidence="6 13" id="KW-0378">Hydrolase</keyword>
<sequence length="338" mass="37199">MQLRSRKLLHQTTRAAVARQLSTDKPPALKRKIKTEPTKSRVTAARIKVEPPPPVGTITKGVQAEPTDFVAVKVEGAIKEEKVLGGETSMNDDDASKALDVKRRPAPEKWEEIWDGIETMRADKTAPVDSEGCETFNDASLEPAVRRFHVLVACMLSSQTKDQVNAAAMGRLRAHGLTVDAMLAIDEKELAALIRPVGFFNNKAKYIRETCAILKAQYGSDIPDTYDALVALPGVGPKMAHLTMSAAWQNTVGICVDIHVHRISNRLGWAKTWSKGGKSQDPEKTRKELEDWLPFDRWNAINVLLVGFGQQTCVPLKPKCTDCAVNHLCPSAFKKASP</sequence>
<dbReference type="GO" id="GO:0140078">
    <property type="term" value="F:class I DNA-(apurinic or apyrimidinic site) endonuclease activity"/>
    <property type="evidence" value="ECO:0007669"/>
    <property type="project" value="UniProtKB-EC"/>
</dbReference>
<comment type="similarity">
    <text evidence="2 13">Belongs to the Nth/MutY family.</text>
</comment>
<dbReference type="Pfam" id="PF00633">
    <property type="entry name" value="HHH"/>
    <property type="match status" value="1"/>
</dbReference>
<keyword evidence="17" id="KW-1185">Reference proteome</keyword>
<keyword evidence="12 13" id="KW-0326">Glycosidase</keyword>
<dbReference type="Pfam" id="PF00730">
    <property type="entry name" value="HhH-GPD"/>
    <property type="match status" value="1"/>
</dbReference>
<dbReference type="GO" id="GO:0006285">
    <property type="term" value="P:base-excision repair, AP site formation"/>
    <property type="evidence" value="ECO:0007669"/>
    <property type="project" value="UniProtKB-UniRule"/>
</dbReference>
<accession>A0A485LLB6</accession>
<evidence type="ECO:0000256" key="2">
    <source>
        <dbReference type="ARBA" id="ARBA00008343"/>
    </source>
</evidence>
<evidence type="ECO:0000256" key="3">
    <source>
        <dbReference type="ARBA" id="ARBA00022485"/>
    </source>
</evidence>
<dbReference type="PROSITE" id="PS00764">
    <property type="entry name" value="ENDONUCLEASE_III_1"/>
    <property type="match status" value="1"/>
</dbReference>
<dbReference type="SMART" id="SM00478">
    <property type="entry name" value="ENDO3c"/>
    <property type="match status" value="1"/>
</dbReference>
<evidence type="ECO:0000256" key="12">
    <source>
        <dbReference type="ARBA" id="ARBA00023295"/>
    </source>
</evidence>
<comment type="function">
    <text evidence="13">Bifunctional DNA N-glycosylase with associated apurinic/apyrimidinic (AP) lyase function that catalyzes the first step in base excision repair (BER), the primary repair pathway for the repair of oxidative DNA damage. The DNA N-glycosylase activity releases the damaged DNA base from DNA by cleaving the N-glycosidic bond, leaving an AP site. The AP lyase activity cleaves the phosphodiester bond 3' to the AP site by a beta-elimination. Primarily recognizes and repairs oxidative base damage of pyrimidines.</text>
</comment>
<evidence type="ECO:0000256" key="8">
    <source>
        <dbReference type="ARBA" id="ARBA00023004"/>
    </source>
</evidence>